<dbReference type="RefSeq" id="XP_004185040.1">
    <property type="nucleotide sequence ID" value="XM_004184992.1"/>
</dbReference>
<feature type="transmembrane region" description="Helical" evidence="1">
    <location>
        <begin position="80"/>
        <end position="107"/>
    </location>
</feature>
<dbReference type="VEuPathDB" id="AmoebaDB:EIN_410330"/>
<dbReference type="Proteomes" id="UP000014680">
    <property type="component" value="Unassembled WGS sequence"/>
</dbReference>
<evidence type="ECO:0000313" key="3">
    <source>
        <dbReference type="Proteomes" id="UP000014680"/>
    </source>
</evidence>
<accession>A0A0A1TWS1</accession>
<feature type="transmembrane region" description="Helical" evidence="1">
    <location>
        <begin position="43"/>
        <end position="68"/>
    </location>
</feature>
<gene>
    <name evidence="2" type="ORF">EIN_410330</name>
</gene>
<dbReference type="GeneID" id="14884617"/>
<dbReference type="EMBL" id="KB207048">
    <property type="protein sequence ID" value="ELP85694.1"/>
    <property type="molecule type" value="Genomic_DNA"/>
</dbReference>
<keyword evidence="3" id="KW-1185">Reference proteome</keyword>
<dbReference type="KEGG" id="eiv:EIN_410330"/>
<proteinExistence type="predicted"/>
<name>A0A0A1TWS1_ENTIV</name>
<keyword evidence="1" id="KW-0812">Transmembrane</keyword>
<evidence type="ECO:0008006" key="4">
    <source>
        <dbReference type="Google" id="ProtNLM"/>
    </source>
</evidence>
<keyword evidence="1" id="KW-0472">Membrane</keyword>
<sequence length="120" mass="13068">MEVEMDTAQAKAEMVNKVEISYNQQPSLYDNSNTVSSTENNSILLLSSIFFVLGFVFCPGYFCVSCICSMRDGTNCCARWFGACSLIAVVVIVLLTLVFGIAVFAFFPVPATSGYGEFPV</sequence>
<organism evidence="2 3">
    <name type="scientific">Entamoeba invadens IP1</name>
    <dbReference type="NCBI Taxonomy" id="370355"/>
    <lineage>
        <taxon>Eukaryota</taxon>
        <taxon>Amoebozoa</taxon>
        <taxon>Evosea</taxon>
        <taxon>Archamoebae</taxon>
        <taxon>Mastigamoebida</taxon>
        <taxon>Entamoebidae</taxon>
        <taxon>Entamoeba</taxon>
    </lineage>
</organism>
<reference evidence="2 3" key="1">
    <citation type="submission" date="2012-10" db="EMBL/GenBank/DDBJ databases">
        <authorList>
            <person name="Zafar N."/>
            <person name="Inman J."/>
            <person name="Hall N."/>
            <person name="Lorenzi H."/>
            <person name="Caler E."/>
        </authorList>
    </citation>
    <scope>NUCLEOTIDE SEQUENCE [LARGE SCALE GENOMIC DNA]</scope>
    <source>
        <strain evidence="2 3">IP1</strain>
    </source>
</reference>
<evidence type="ECO:0000256" key="1">
    <source>
        <dbReference type="SAM" id="Phobius"/>
    </source>
</evidence>
<evidence type="ECO:0000313" key="2">
    <source>
        <dbReference type="EMBL" id="ELP85694.1"/>
    </source>
</evidence>
<keyword evidence="1" id="KW-1133">Transmembrane helix</keyword>
<dbReference type="AlphaFoldDB" id="A0A0A1TWS1"/>
<protein>
    <recommendedName>
        <fullName evidence="4">Transmembrane protein</fullName>
    </recommendedName>
</protein>